<proteinExistence type="inferred from homology"/>
<dbReference type="InterPro" id="IPR044965">
    <property type="entry name" value="Glyco_hydro_17_plant"/>
</dbReference>
<evidence type="ECO:0000256" key="1">
    <source>
        <dbReference type="ARBA" id="ARBA00000382"/>
    </source>
</evidence>
<dbReference type="InterPro" id="IPR000490">
    <property type="entry name" value="Glyco_hydro_17"/>
</dbReference>
<dbReference type="FunFam" id="3.20.20.80:FF:000010">
    <property type="entry name" value="glucan endo-1,3-beta-glucosidase, basic"/>
    <property type="match status" value="1"/>
</dbReference>
<evidence type="ECO:0000256" key="5">
    <source>
        <dbReference type="ARBA" id="ARBA00023295"/>
    </source>
</evidence>
<dbReference type="GO" id="GO:0042973">
    <property type="term" value="F:glucan endo-1,3-beta-D-glucosidase activity"/>
    <property type="evidence" value="ECO:0007669"/>
    <property type="project" value="UniProtKB-EC"/>
</dbReference>
<dbReference type="PROSITE" id="PS00587">
    <property type="entry name" value="GLYCOSYL_HYDROL_F17"/>
    <property type="match status" value="1"/>
</dbReference>
<keyword evidence="5 7" id="KW-0326">Glycosidase</keyword>
<dbReference type="Gene3D" id="3.20.20.80">
    <property type="entry name" value="Glycosidases"/>
    <property type="match status" value="1"/>
</dbReference>
<evidence type="ECO:0000256" key="8">
    <source>
        <dbReference type="SAM" id="SignalP"/>
    </source>
</evidence>
<evidence type="ECO:0000313" key="10">
    <source>
        <dbReference type="Proteomes" id="UP000426265"/>
    </source>
</evidence>
<dbReference type="PANTHER" id="PTHR32227">
    <property type="entry name" value="GLUCAN ENDO-1,3-BETA-GLUCOSIDASE BG1-RELATED-RELATED"/>
    <property type="match status" value="1"/>
</dbReference>
<feature type="chain" id="PRO_5024929789" description="glucan endo-1,3-beta-D-glucosidase" evidence="8">
    <location>
        <begin position="28"/>
        <end position="347"/>
    </location>
</feature>
<dbReference type="EMBL" id="CACRSJ010000104">
    <property type="protein sequence ID" value="VYS51356.1"/>
    <property type="molecule type" value="Genomic_DNA"/>
</dbReference>
<organism evidence="9 10">
    <name type="scientific">Arabidopsis thaliana</name>
    <name type="common">Mouse-ear cress</name>
    <dbReference type="NCBI Taxonomy" id="3702"/>
    <lineage>
        <taxon>Eukaryota</taxon>
        <taxon>Viridiplantae</taxon>
        <taxon>Streptophyta</taxon>
        <taxon>Embryophyta</taxon>
        <taxon>Tracheophyta</taxon>
        <taxon>Spermatophyta</taxon>
        <taxon>Magnoliopsida</taxon>
        <taxon>eudicotyledons</taxon>
        <taxon>Gunneridae</taxon>
        <taxon>Pentapetalae</taxon>
        <taxon>rosids</taxon>
        <taxon>malvids</taxon>
        <taxon>Brassicales</taxon>
        <taxon>Brassicaceae</taxon>
        <taxon>Camelineae</taxon>
        <taxon>Arabidopsis</taxon>
    </lineage>
</organism>
<reference evidence="9 10" key="1">
    <citation type="submission" date="2019-11" db="EMBL/GenBank/DDBJ databases">
        <authorList>
            <person name="Jiao W.-B."/>
            <person name="Schneeberger K."/>
        </authorList>
    </citation>
    <scope>NUCLEOTIDE SEQUENCE [LARGE SCALE GENOMIC DNA]</scope>
    <source>
        <strain evidence="10">cv. An-1</strain>
    </source>
</reference>
<evidence type="ECO:0000256" key="4">
    <source>
        <dbReference type="ARBA" id="ARBA00022801"/>
    </source>
</evidence>
<comment type="similarity">
    <text evidence="2 6">Belongs to the glycosyl hydrolase 17 family.</text>
</comment>
<comment type="catalytic activity">
    <reaction evidence="1">
        <text>Hydrolysis of (1-&gt;3)-beta-D-glucosidic linkages in (1-&gt;3)-beta-D-glucans.</text>
        <dbReference type="EC" id="3.2.1.39"/>
    </reaction>
</comment>
<keyword evidence="8" id="KW-0732">Signal</keyword>
<keyword evidence="4 7" id="KW-0378">Hydrolase</keyword>
<dbReference type="EC" id="3.2.1.39" evidence="3"/>
<dbReference type="SUPFAM" id="SSF51445">
    <property type="entry name" value="(Trans)glycosidases"/>
    <property type="match status" value="1"/>
</dbReference>
<evidence type="ECO:0000256" key="3">
    <source>
        <dbReference type="ARBA" id="ARBA00012780"/>
    </source>
</evidence>
<dbReference type="ExpressionAtlas" id="A0A654EPW0">
    <property type="expression patterns" value="baseline and differential"/>
</dbReference>
<protein>
    <recommendedName>
        <fullName evidence="3">glucan endo-1,3-beta-D-glucosidase</fullName>
        <ecNumber evidence="3">3.2.1.39</ecNumber>
    </recommendedName>
</protein>
<name>A0A654EPW0_ARATH</name>
<gene>
    <name evidence="9" type="ORF">AN1_LOCUS6826</name>
</gene>
<dbReference type="Proteomes" id="UP000426265">
    <property type="component" value="Unassembled WGS sequence"/>
</dbReference>
<dbReference type="Pfam" id="PF00332">
    <property type="entry name" value="Glyco_hydro_17"/>
    <property type="match status" value="1"/>
</dbReference>
<evidence type="ECO:0000256" key="7">
    <source>
        <dbReference type="RuleBase" id="RU004336"/>
    </source>
</evidence>
<evidence type="ECO:0000313" key="9">
    <source>
        <dbReference type="EMBL" id="VYS51356.1"/>
    </source>
</evidence>
<accession>A0A654EPW0</accession>
<evidence type="ECO:0000256" key="6">
    <source>
        <dbReference type="RuleBase" id="RU004335"/>
    </source>
</evidence>
<evidence type="ECO:0000256" key="2">
    <source>
        <dbReference type="ARBA" id="ARBA00008773"/>
    </source>
</evidence>
<feature type="signal peptide" evidence="8">
    <location>
        <begin position="1"/>
        <end position="27"/>
    </location>
</feature>
<dbReference type="AlphaFoldDB" id="A0A654EPW0"/>
<dbReference type="GO" id="GO:0005975">
    <property type="term" value="P:carbohydrate metabolic process"/>
    <property type="evidence" value="ECO:0007669"/>
    <property type="project" value="InterPro"/>
</dbReference>
<sequence>MDSKLIRFAVVIMLLSIQIFCTAGVAGDITGVCYGRNGNNLPTPADTVALYKSNNIDAIRMYEPFADMLEALRGSGLLVAFGPRNEDIQSLAHDPAAATNFVSTWITPYQNDVAIKWITIGNEVFPGEIAQFVAAAIKNVNVALTNSGVTGISVTTVLAMTPLTNTYPPSAATFLPDLTEIMTEITSILSETNSPLMTNIYPYFAYASDPYHISLDYASFKSNTPVVIDGDLYYNNMFEAMVDGFNAALEKINAANVVVMVAETGWPTEGNPPHTSVDNAKAYNMGIRTCGRSAERKRTPRRQNTPVDVFLFAMFKENQKDGPVEQSFGIFAPDMTPVYDLFVNGVN</sequence>
<dbReference type="InterPro" id="IPR017853">
    <property type="entry name" value="GH"/>
</dbReference>